<evidence type="ECO:0000313" key="2">
    <source>
        <dbReference type="Proteomes" id="UP000033441"/>
    </source>
</evidence>
<proteinExistence type="predicted"/>
<accession>A0A0F3N8R8</accession>
<dbReference type="PATRIC" id="fig|1359152.3.peg.1715"/>
<organism evidence="1 2">
    <name type="scientific">Anaplasma phagocytophilum str. ApMUC09</name>
    <dbReference type="NCBI Taxonomy" id="1359152"/>
    <lineage>
        <taxon>Bacteria</taxon>
        <taxon>Pseudomonadati</taxon>
        <taxon>Pseudomonadota</taxon>
        <taxon>Alphaproteobacteria</taxon>
        <taxon>Rickettsiales</taxon>
        <taxon>Anaplasmataceae</taxon>
        <taxon>Anaplasma</taxon>
        <taxon>phagocytophilum group</taxon>
    </lineage>
</organism>
<dbReference type="Proteomes" id="UP000033441">
    <property type="component" value="Unassembled WGS sequence"/>
</dbReference>
<gene>
    <name evidence="1" type="ORF">APHMUC_1639</name>
</gene>
<reference evidence="1 2" key="1">
    <citation type="submission" date="2015-02" db="EMBL/GenBank/DDBJ databases">
        <title>Genome Sequencing of Rickettsiales.</title>
        <authorList>
            <person name="Daugherty S.C."/>
            <person name="Su Q."/>
            <person name="Abolude K."/>
            <person name="Beier-Sexton M."/>
            <person name="Carlyon J.A."/>
            <person name="Carter R."/>
            <person name="Day N.P."/>
            <person name="Dumler S.J."/>
            <person name="Dyachenko V."/>
            <person name="Godinez A."/>
            <person name="Kurtti T.J."/>
            <person name="Lichay M."/>
            <person name="Mullins K.E."/>
            <person name="Ott S."/>
            <person name="Pappas-Brown V."/>
            <person name="Paris D.H."/>
            <person name="Patel P."/>
            <person name="Richards A.L."/>
            <person name="Sadzewicz L."/>
            <person name="Sears K."/>
            <person name="Seidman D."/>
            <person name="Sengamalay N."/>
            <person name="Stenos J."/>
            <person name="Tallon L.J."/>
            <person name="Vincent G."/>
            <person name="Fraser C.M."/>
            <person name="Munderloh U."/>
            <person name="Dunning-Hotopp J.C."/>
        </authorList>
    </citation>
    <scope>NUCLEOTIDE SEQUENCE [LARGE SCALE GENOMIC DNA]</scope>
    <source>
        <strain evidence="1 2">ApMUC09</strain>
    </source>
</reference>
<comment type="caution">
    <text evidence="1">The sequence shown here is derived from an EMBL/GenBank/DDBJ whole genome shotgun (WGS) entry which is preliminary data.</text>
</comment>
<sequence length="37" mass="4224">MEFAAMCFFGAEDMCLLMQVTRDACAMICVFGFEIMF</sequence>
<name>A0A0F3N8R8_ANAPH</name>
<evidence type="ECO:0000313" key="1">
    <source>
        <dbReference type="EMBL" id="KJV64072.1"/>
    </source>
</evidence>
<dbReference type="AlphaFoldDB" id="A0A0F3N8R8"/>
<protein>
    <submittedName>
        <fullName evidence="1">Uncharacterized protein</fullName>
    </submittedName>
</protein>
<dbReference type="EMBL" id="LANV01000001">
    <property type="protein sequence ID" value="KJV64072.1"/>
    <property type="molecule type" value="Genomic_DNA"/>
</dbReference>